<dbReference type="CDD" id="cd02955">
    <property type="entry name" value="SSP411"/>
    <property type="match status" value="1"/>
</dbReference>
<dbReference type="WBParaSite" id="ACRNAN_scaffold479.g16895.t1">
    <property type="protein sequence ID" value="ACRNAN_scaffold479.g16895.t1"/>
    <property type="gene ID" value="ACRNAN_scaffold479.g16895"/>
</dbReference>
<evidence type="ECO:0000313" key="3">
    <source>
        <dbReference type="WBParaSite" id="ACRNAN_scaffold479.g16895.t1"/>
    </source>
</evidence>
<dbReference type="SUPFAM" id="SSF48208">
    <property type="entry name" value="Six-hairpin glycosidases"/>
    <property type="match status" value="1"/>
</dbReference>
<dbReference type="Gene3D" id="3.40.30.10">
    <property type="entry name" value="Glutaredoxin"/>
    <property type="match status" value="1"/>
</dbReference>
<dbReference type="SUPFAM" id="SSF52833">
    <property type="entry name" value="Thioredoxin-like"/>
    <property type="match status" value="1"/>
</dbReference>
<dbReference type="Gene3D" id="1.50.10.10">
    <property type="match status" value="1"/>
</dbReference>
<dbReference type="InterPro" id="IPR012341">
    <property type="entry name" value="6hp_glycosidase-like_sf"/>
</dbReference>
<evidence type="ECO:0000259" key="1">
    <source>
        <dbReference type="Pfam" id="PF03190"/>
    </source>
</evidence>
<dbReference type="PANTHER" id="PTHR42899">
    <property type="entry name" value="SPERMATOGENESIS-ASSOCIATED PROTEIN 20"/>
    <property type="match status" value="1"/>
</dbReference>
<dbReference type="GO" id="GO:0005975">
    <property type="term" value="P:carbohydrate metabolic process"/>
    <property type="evidence" value="ECO:0007669"/>
    <property type="project" value="InterPro"/>
</dbReference>
<dbReference type="AlphaFoldDB" id="A0A914E0D9"/>
<reference evidence="3" key="1">
    <citation type="submission" date="2022-11" db="UniProtKB">
        <authorList>
            <consortium name="WormBaseParasite"/>
        </authorList>
    </citation>
    <scope>IDENTIFICATION</scope>
</reference>
<organism evidence="2 3">
    <name type="scientific">Acrobeloides nanus</name>
    <dbReference type="NCBI Taxonomy" id="290746"/>
    <lineage>
        <taxon>Eukaryota</taxon>
        <taxon>Metazoa</taxon>
        <taxon>Ecdysozoa</taxon>
        <taxon>Nematoda</taxon>
        <taxon>Chromadorea</taxon>
        <taxon>Rhabditida</taxon>
        <taxon>Tylenchina</taxon>
        <taxon>Cephalobomorpha</taxon>
        <taxon>Cephaloboidea</taxon>
        <taxon>Cephalobidae</taxon>
        <taxon>Acrobeloides</taxon>
    </lineage>
</organism>
<dbReference type="InterPro" id="IPR036249">
    <property type="entry name" value="Thioredoxin-like_sf"/>
</dbReference>
<dbReference type="InterPro" id="IPR008928">
    <property type="entry name" value="6-hairpin_glycosidase_sf"/>
</dbReference>
<name>A0A914E0D9_9BILA</name>
<feature type="domain" description="Spermatogenesis-associated protein 20-like TRX" evidence="1">
    <location>
        <begin position="35"/>
        <end position="196"/>
    </location>
</feature>
<sequence>MLSLFRSPLRNAVITPFRKTIPFFAKMSTSSNSKPNRLIHEKSPYLLQHAYNPVDWHPWNVEAFTKAKELNRPIFFLVGYSTCHWCHVMEHESFENEELAKIMNENFINIKVDREERPDVDKLYMSFVQAMTGGGGWPMSVFLTPDLKPITGGTYFPPVDQYGRPGFGTILTMISNQWKKNEAKVKDQGVALADAIKDGLKPKKSNAPSAEFVLNSSLEHLVESFDEARGGFGGAPKFPKPVDLDFLLYYYTQDKKSEKGIYALKMVEKTLQAMSMGGIHDHVGKGFHRYSVDANWHVPHFEKMLYDQGQLLYVYANFHKLTGKFKEIVEDIADYVKENLTHPEGGFYSAEDADSLPTHDSTKKREGAFCVWTKEEIDELLEDRPCRYNENITLAELFETYYEVGENGNVPPYTDPHDELKNQNVLIAKVEHGKRATEFKMSLEKLSVCLEDAKKILRERRALRPKPHLDSKCLTSWNALMISGYASAATAIPERKEFLESAERAIAFIRKYLVDDSGALLRSVYTGDNKEVVQIKEPIRGFADDYVFLIQALLDLYEVNFDESLLQWALELQARLDELFWDAEHQSGYYMSRKDDASIFARMQEDQDGAEPATNSVASLNLVRMADLFDIPDYRKKAAEIFAGAGARLQKYPYILNKMLIGVNRFAKSPQQIIVVGSGKDKVVQEFLSLIKKKYLPDKTLAFVDLDTRETSFLLEKNKHLKELMSAVQKPTVFICENFACGLPISSVDELGKRLETL</sequence>
<proteinExistence type="predicted"/>
<accession>A0A914E0D9</accession>
<dbReference type="InterPro" id="IPR024705">
    <property type="entry name" value="Ssp411"/>
</dbReference>
<keyword evidence="2" id="KW-1185">Reference proteome</keyword>
<evidence type="ECO:0000313" key="2">
    <source>
        <dbReference type="Proteomes" id="UP000887540"/>
    </source>
</evidence>
<dbReference type="Proteomes" id="UP000887540">
    <property type="component" value="Unplaced"/>
</dbReference>
<protein>
    <submittedName>
        <fullName evidence="3">DUF255 domain-containing protein</fullName>
    </submittedName>
</protein>
<dbReference type="InterPro" id="IPR004879">
    <property type="entry name" value="Ssp411-like_TRX"/>
</dbReference>
<dbReference type="PANTHER" id="PTHR42899:SF1">
    <property type="entry name" value="SPERMATOGENESIS-ASSOCIATED PROTEIN 20"/>
    <property type="match status" value="1"/>
</dbReference>
<dbReference type="PIRSF" id="PIRSF006402">
    <property type="entry name" value="UCP006402_thioredoxin"/>
    <property type="match status" value="1"/>
</dbReference>
<dbReference type="Pfam" id="PF03190">
    <property type="entry name" value="Thioredox_DsbH"/>
    <property type="match status" value="1"/>
</dbReference>